<dbReference type="Proteomes" id="UP000036681">
    <property type="component" value="Unplaced"/>
</dbReference>
<sequence>MEKKSAVASTTLLEISSSQKRTICEQLQDSYCMMLEISSEEQAEHQHTDKQPQVYGPILHRWFSLTIIWRSSDALCMIFPTKCSAFRKKSASIASEANTGSSTRLQWDDAIA</sequence>
<evidence type="ECO:0000313" key="2">
    <source>
        <dbReference type="WBParaSite" id="ALUE_0001027501-mRNA-1"/>
    </source>
</evidence>
<dbReference type="AlphaFoldDB" id="A0A9J2PJT2"/>
<dbReference type="WBParaSite" id="ALUE_0001027501-mRNA-1">
    <property type="protein sequence ID" value="ALUE_0001027501-mRNA-1"/>
    <property type="gene ID" value="ALUE_0001027501"/>
</dbReference>
<protein>
    <submittedName>
        <fullName evidence="2">Uncharacterized protein</fullName>
    </submittedName>
</protein>
<name>A0A9J2PJT2_ASCLU</name>
<keyword evidence="1" id="KW-1185">Reference proteome</keyword>
<accession>A0A9J2PJT2</accession>
<proteinExistence type="predicted"/>
<organism evidence="1 2">
    <name type="scientific">Ascaris lumbricoides</name>
    <name type="common">Giant roundworm</name>
    <dbReference type="NCBI Taxonomy" id="6252"/>
    <lineage>
        <taxon>Eukaryota</taxon>
        <taxon>Metazoa</taxon>
        <taxon>Ecdysozoa</taxon>
        <taxon>Nematoda</taxon>
        <taxon>Chromadorea</taxon>
        <taxon>Rhabditida</taxon>
        <taxon>Spirurina</taxon>
        <taxon>Ascaridomorpha</taxon>
        <taxon>Ascaridoidea</taxon>
        <taxon>Ascarididae</taxon>
        <taxon>Ascaris</taxon>
    </lineage>
</organism>
<evidence type="ECO:0000313" key="1">
    <source>
        <dbReference type="Proteomes" id="UP000036681"/>
    </source>
</evidence>
<reference evidence="2" key="1">
    <citation type="submission" date="2023-03" db="UniProtKB">
        <authorList>
            <consortium name="WormBaseParasite"/>
        </authorList>
    </citation>
    <scope>IDENTIFICATION</scope>
</reference>